<accession>A0A2V1E5A7</accession>
<dbReference type="Pfam" id="PF00248">
    <property type="entry name" value="Aldo_ket_red"/>
    <property type="match status" value="1"/>
</dbReference>
<feature type="domain" description="NADP-dependent oxidoreductase" evidence="2">
    <location>
        <begin position="9"/>
        <end position="312"/>
    </location>
</feature>
<reference evidence="3 4" key="1">
    <citation type="journal article" date="2018" name="Sci. Rep.">
        <title>Comparative genomics provides insights into the lifestyle and reveals functional heterogeneity of dark septate endophytic fungi.</title>
        <authorList>
            <person name="Knapp D.G."/>
            <person name="Nemeth J.B."/>
            <person name="Barry K."/>
            <person name="Hainaut M."/>
            <person name="Henrissat B."/>
            <person name="Johnson J."/>
            <person name="Kuo A."/>
            <person name="Lim J.H.P."/>
            <person name="Lipzen A."/>
            <person name="Nolan M."/>
            <person name="Ohm R.A."/>
            <person name="Tamas L."/>
            <person name="Grigoriev I.V."/>
            <person name="Spatafora J.W."/>
            <person name="Nagy L.G."/>
            <person name="Kovacs G.M."/>
        </authorList>
    </citation>
    <scope>NUCLEOTIDE SEQUENCE [LARGE SCALE GENOMIC DNA]</scope>
    <source>
        <strain evidence="3 4">DSE2036</strain>
    </source>
</reference>
<dbReference type="AlphaFoldDB" id="A0A2V1E5A7"/>
<dbReference type="InterPro" id="IPR036812">
    <property type="entry name" value="NAD(P)_OxRdtase_dom_sf"/>
</dbReference>
<sequence length="318" mass="34556">MVSPKAPQLIFGCGGLGNEFVGEEATKELLGVLKELGVERLDTAGLYPPTDIGASQRLLGQARAAQQGFTIDTKVLISLTGFQGTLEPEKIASSAATSLEALKFSEGQHINVFYPHAPDVATPLKDQAYGFDLQHKKGVFDKLGVCNFPADMLAEFIEICEREGYVKPSTYQGIYNLIDRRHEGAVLDLVRKHGMQFVAHSPNASGFLHGALTSGNVEGTRFAEGNIMSMDARRYDTQKHHDAIRFLDKTLSPLGIQKTEAALRWLAFHSQLGPEDAIIFGSSKIPQIKQNVAAIQKGPLPDEVVSALNGVWEAVRAT</sequence>
<dbReference type="PANTHER" id="PTHR43364:SF4">
    <property type="entry name" value="NAD(P)-LINKED OXIDOREDUCTASE SUPERFAMILY PROTEIN"/>
    <property type="match status" value="1"/>
</dbReference>
<dbReference type="Proteomes" id="UP000244855">
    <property type="component" value="Unassembled WGS sequence"/>
</dbReference>
<dbReference type="STRING" id="97972.A0A2V1E5A7"/>
<evidence type="ECO:0000256" key="1">
    <source>
        <dbReference type="ARBA" id="ARBA00023002"/>
    </source>
</evidence>
<dbReference type="InterPro" id="IPR023210">
    <property type="entry name" value="NADP_OxRdtase_dom"/>
</dbReference>
<dbReference type="Gene3D" id="3.20.20.100">
    <property type="entry name" value="NADP-dependent oxidoreductase domain"/>
    <property type="match status" value="1"/>
</dbReference>
<dbReference type="PANTHER" id="PTHR43364">
    <property type="entry name" value="NADH-SPECIFIC METHYLGLYOXAL REDUCTASE-RELATED"/>
    <property type="match status" value="1"/>
</dbReference>
<evidence type="ECO:0000313" key="3">
    <source>
        <dbReference type="EMBL" id="PVI05737.1"/>
    </source>
</evidence>
<evidence type="ECO:0000259" key="2">
    <source>
        <dbReference type="Pfam" id="PF00248"/>
    </source>
</evidence>
<dbReference type="InterPro" id="IPR050523">
    <property type="entry name" value="AKR_Detox_Biosynth"/>
</dbReference>
<dbReference type="SUPFAM" id="SSF51430">
    <property type="entry name" value="NAD(P)-linked oxidoreductase"/>
    <property type="match status" value="1"/>
</dbReference>
<dbReference type="OrthoDB" id="48988at2759"/>
<gene>
    <name evidence="3" type="ORF">DM02DRAFT_554067</name>
</gene>
<protein>
    <submittedName>
        <fullName evidence="3">Putative aldo/keto reductase</fullName>
    </submittedName>
</protein>
<organism evidence="3 4">
    <name type="scientific">Periconia macrospinosa</name>
    <dbReference type="NCBI Taxonomy" id="97972"/>
    <lineage>
        <taxon>Eukaryota</taxon>
        <taxon>Fungi</taxon>
        <taxon>Dikarya</taxon>
        <taxon>Ascomycota</taxon>
        <taxon>Pezizomycotina</taxon>
        <taxon>Dothideomycetes</taxon>
        <taxon>Pleosporomycetidae</taxon>
        <taxon>Pleosporales</taxon>
        <taxon>Massarineae</taxon>
        <taxon>Periconiaceae</taxon>
        <taxon>Periconia</taxon>
    </lineage>
</organism>
<name>A0A2V1E5A7_9PLEO</name>
<keyword evidence="4" id="KW-1185">Reference proteome</keyword>
<proteinExistence type="predicted"/>
<dbReference type="GO" id="GO:0016491">
    <property type="term" value="F:oxidoreductase activity"/>
    <property type="evidence" value="ECO:0007669"/>
    <property type="project" value="UniProtKB-KW"/>
</dbReference>
<dbReference type="EMBL" id="KZ805312">
    <property type="protein sequence ID" value="PVI05737.1"/>
    <property type="molecule type" value="Genomic_DNA"/>
</dbReference>
<evidence type="ECO:0000313" key="4">
    <source>
        <dbReference type="Proteomes" id="UP000244855"/>
    </source>
</evidence>
<keyword evidence="1" id="KW-0560">Oxidoreductase</keyword>